<dbReference type="EMBL" id="LJIG01009162">
    <property type="protein sequence ID" value="KRT83632.1"/>
    <property type="molecule type" value="Genomic_DNA"/>
</dbReference>
<dbReference type="InterPro" id="IPR011084">
    <property type="entry name" value="DRMBL"/>
</dbReference>
<evidence type="ECO:0000256" key="4">
    <source>
        <dbReference type="ARBA" id="ARBA00022759"/>
    </source>
</evidence>
<dbReference type="GO" id="GO:0006310">
    <property type="term" value="P:DNA recombination"/>
    <property type="evidence" value="ECO:0007669"/>
    <property type="project" value="UniProtKB-KW"/>
</dbReference>
<dbReference type="PANTHER" id="PTHR23240:SF8">
    <property type="entry name" value="PROTEIN ARTEMIS"/>
    <property type="match status" value="1"/>
</dbReference>
<keyword evidence="10" id="KW-0539">Nucleus</keyword>
<dbReference type="PANTHER" id="PTHR23240">
    <property type="entry name" value="DNA CROSS-LINK REPAIR PROTEIN PSO2/SNM1-RELATED"/>
    <property type="match status" value="1"/>
</dbReference>
<evidence type="ECO:0000259" key="13">
    <source>
        <dbReference type="Pfam" id="PF07522"/>
    </source>
</evidence>
<dbReference type="GO" id="GO:0000723">
    <property type="term" value="P:telomere maintenance"/>
    <property type="evidence" value="ECO:0007669"/>
    <property type="project" value="TreeGrafter"/>
</dbReference>
<comment type="subcellular location">
    <subcellularLocation>
        <location evidence="1">Nucleus</location>
    </subcellularLocation>
</comment>
<evidence type="ECO:0000256" key="11">
    <source>
        <dbReference type="ARBA" id="ARBA00039759"/>
    </source>
</evidence>
<keyword evidence="3" id="KW-0540">Nuclease</keyword>
<evidence type="ECO:0000256" key="8">
    <source>
        <dbReference type="ARBA" id="ARBA00023172"/>
    </source>
</evidence>
<dbReference type="GO" id="GO:0036297">
    <property type="term" value="P:interstrand cross-link repair"/>
    <property type="evidence" value="ECO:0007669"/>
    <property type="project" value="TreeGrafter"/>
</dbReference>
<dbReference type="Pfam" id="PF07522">
    <property type="entry name" value="DRMBL"/>
    <property type="match status" value="1"/>
</dbReference>
<gene>
    <name evidence="14" type="ORF">AMK59_4903</name>
</gene>
<dbReference type="GO" id="GO:0004519">
    <property type="term" value="F:endonuclease activity"/>
    <property type="evidence" value="ECO:0007669"/>
    <property type="project" value="UniProtKB-KW"/>
</dbReference>
<dbReference type="Gene3D" id="3.40.50.12650">
    <property type="match status" value="1"/>
</dbReference>
<keyword evidence="9" id="KW-0234">DNA repair</keyword>
<dbReference type="Proteomes" id="UP000051574">
    <property type="component" value="Unassembled WGS sequence"/>
</dbReference>
<keyword evidence="7" id="KW-0269">Exonuclease</keyword>
<protein>
    <recommendedName>
        <fullName evidence="11">Protein artemis</fullName>
    </recommendedName>
    <alternativeName>
        <fullName evidence="12">DNA cross-link repair 1C protein</fullName>
    </alternativeName>
</protein>
<evidence type="ECO:0000256" key="5">
    <source>
        <dbReference type="ARBA" id="ARBA00022763"/>
    </source>
</evidence>
<evidence type="ECO:0000256" key="1">
    <source>
        <dbReference type="ARBA" id="ARBA00004123"/>
    </source>
</evidence>
<dbReference type="GO" id="GO:0035312">
    <property type="term" value="F:5'-3' DNA exonuclease activity"/>
    <property type="evidence" value="ECO:0007669"/>
    <property type="project" value="TreeGrafter"/>
</dbReference>
<keyword evidence="15" id="KW-1185">Reference proteome</keyword>
<organism evidence="14 15">
    <name type="scientific">Oryctes borbonicus</name>
    <dbReference type="NCBI Taxonomy" id="1629725"/>
    <lineage>
        <taxon>Eukaryota</taxon>
        <taxon>Metazoa</taxon>
        <taxon>Ecdysozoa</taxon>
        <taxon>Arthropoda</taxon>
        <taxon>Hexapoda</taxon>
        <taxon>Insecta</taxon>
        <taxon>Pterygota</taxon>
        <taxon>Neoptera</taxon>
        <taxon>Endopterygota</taxon>
        <taxon>Coleoptera</taxon>
        <taxon>Polyphaga</taxon>
        <taxon>Scarabaeiformia</taxon>
        <taxon>Scarabaeidae</taxon>
        <taxon>Dynastinae</taxon>
        <taxon>Oryctes</taxon>
    </lineage>
</organism>
<proteinExistence type="inferred from homology"/>
<comment type="caution">
    <text evidence="14">The sequence shown here is derived from an EMBL/GenBank/DDBJ whole genome shotgun (WGS) entry which is preliminary data.</text>
</comment>
<name>A0A0T6B8H2_9SCAR</name>
<dbReference type="GO" id="GO:0005634">
    <property type="term" value="C:nucleus"/>
    <property type="evidence" value="ECO:0007669"/>
    <property type="project" value="UniProtKB-SubCell"/>
</dbReference>
<comment type="similarity">
    <text evidence="2">Belongs to the DNA repair metallo-beta-lactamase (DRMBL) family.</text>
</comment>
<evidence type="ECO:0000256" key="7">
    <source>
        <dbReference type="ARBA" id="ARBA00022839"/>
    </source>
</evidence>
<evidence type="ECO:0000256" key="12">
    <source>
        <dbReference type="ARBA" id="ARBA00042677"/>
    </source>
</evidence>
<dbReference type="GO" id="GO:0006303">
    <property type="term" value="P:double-strand break repair via nonhomologous end joining"/>
    <property type="evidence" value="ECO:0007669"/>
    <property type="project" value="TreeGrafter"/>
</dbReference>
<keyword evidence="8" id="KW-0233">DNA recombination</keyword>
<feature type="domain" description="DNA repair metallo-beta-lactamase" evidence="13">
    <location>
        <begin position="263"/>
        <end position="325"/>
    </location>
</feature>
<keyword evidence="5" id="KW-0227">DNA damage</keyword>
<evidence type="ECO:0000256" key="10">
    <source>
        <dbReference type="ARBA" id="ARBA00023242"/>
    </source>
</evidence>
<evidence type="ECO:0000256" key="9">
    <source>
        <dbReference type="ARBA" id="ARBA00023204"/>
    </source>
</evidence>
<evidence type="ECO:0000256" key="3">
    <source>
        <dbReference type="ARBA" id="ARBA00022722"/>
    </source>
</evidence>
<sequence length="387" mass="45408">MSTFDGIVTEIPYIRVDRFDNYDENTKIFFLSHCHSDHTEGLRDEFFEMLKVKNLHLYTSPISIRILKNKYPKVGRELKQLTVGETSLIEAAYMDKTVHLTVNAIPAGHCPGSIMFLFETKRIKTLCTGDYRIDNQGEFTSKYFKDVGCIDTVYLDTTFCKREYPHFPSRKETLTGLCNVIQRWLDSDKKNVIKLDIPAIYGSEFLFKGIFKETGYKIHVNNNRYLLHKFIPDMDEIVDVNDHMQKLRIHVCGRTFCRNLPHDNICEIKITATVWEHYEPGSSPVQHITENFYRVCASYHPSYTEICDFIGYLKPKRIVPCVEPKDQDEKEELLQLLREMLNRRCDSKRNRQEFFIDATKMLKTNSTDKQISHFDKLLSSPPRNLRE</sequence>
<keyword evidence="6" id="KW-0378">Hydrolase</keyword>
<evidence type="ECO:0000313" key="15">
    <source>
        <dbReference type="Proteomes" id="UP000051574"/>
    </source>
</evidence>
<evidence type="ECO:0000256" key="6">
    <source>
        <dbReference type="ARBA" id="ARBA00022801"/>
    </source>
</evidence>
<evidence type="ECO:0000313" key="14">
    <source>
        <dbReference type="EMBL" id="KRT83632.1"/>
    </source>
</evidence>
<dbReference type="InterPro" id="IPR036866">
    <property type="entry name" value="RibonucZ/Hydroxyglut_hydro"/>
</dbReference>
<dbReference type="SUPFAM" id="SSF56281">
    <property type="entry name" value="Metallo-hydrolase/oxidoreductase"/>
    <property type="match status" value="1"/>
</dbReference>
<dbReference type="AlphaFoldDB" id="A0A0T6B8H2"/>
<dbReference type="Gene3D" id="3.60.15.10">
    <property type="entry name" value="Ribonuclease Z/Hydroxyacylglutathione hydrolase-like"/>
    <property type="match status" value="1"/>
</dbReference>
<dbReference type="OrthoDB" id="262529at2759"/>
<reference evidence="14 15" key="1">
    <citation type="submission" date="2015-09" db="EMBL/GenBank/DDBJ databases">
        <title>Draft genome of the scarab beetle Oryctes borbonicus.</title>
        <authorList>
            <person name="Meyer J.M."/>
            <person name="Markov G.V."/>
            <person name="Baskaran P."/>
            <person name="Herrmann M."/>
            <person name="Sommer R.J."/>
            <person name="Roedelsperger C."/>
        </authorList>
    </citation>
    <scope>NUCLEOTIDE SEQUENCE [LARGE SCALE GENOMIC DNA]</scope>
    <source>
        <strain evidence="14">OB123</strain>
        <tissue evidence="14">Whole animal</tissue>
    </source>
</reference>
<dbReference type="GO" id="GO:0003684">
    <property type="term" value="F:damaged DNA binding"/>
    <property type="evidence" value="ECO:0007669"/>
    <property type="project" value="TreeGrafter"/>
</dbReference>
<accession>A0A0T6B8H2</accession>
<evidence type="ECO:0000256" key="2">
    <source>
        <dbReference type="ARBA" id="ARBA00010304"/>
    </source>
</evidence>
<keyword evidence="4" id="KW-0255">Endonuclease</keyword>